<feature type="signal peptide" evidence="1">
    <location>
        <begin position="1"/>
        <end position="28"/>
    </location>
</feature>
<dbReference type="EMBL" id="NNAY01003265">
    <property type="protein sequence ID" value="OXU19714.1"/>
    <property type="molecule type" value="Genomic_DNA"/>
</dbReference>
<accession>A0A232EMW3</accession>
<dbReference type="Proteomes" id="UP000215335">
    <property type="component" value="Unassembled WGS sequence"/>
</dbReference>
<feature type="non-terminal residue" evidence="2">
    <location>
        <position position="165"/>
    </location>
</feature>
<comment type="caution">
    <text evidence="2">The sequence shown here is derived from an EMBL/GenBank/DDBJ whole genome shotgun (WGS) entry which is preliminary data.</text>
</comment>
<name>A0A232EMW3_9HYME</name>
<keyword evidence="1" id="KW-0732">Signal</keyword>
<evidence type="ECO:0000313" key="3">
    <source>
        <dbReference type="Proteomes" id="UP000215335"/>
    </source>
</evidence>
<organism evidence="2 3">
    <name type="scientific">Trichomalopsis sarcophagae</name>
    <dbReference type="NCBI Taxonomy" id="543379"/>
    <lineage>
        <taxon>Eukaryota</taxon>
        <taxon>Metazoa</taxon>
        <taxon>Ecdysozoa</taxon>
        <taxon>Arthropoda</taxon>
        <taxon>Hexapoda</taxon>
        <taxon>Insecta</taxon>
        <taxon>Pterygota</taxon>
        <taxon>Neoptera</taxon>
        <taxon>Endopterygota</taxon>
        <taxon>Hymenoptera</taxon>
        <taxon>Apocrita</taxon>
        <taxon>Proctotrupomorpha</taxon>
        <taxon>Chalcidoidea</taxon>
        <taxon>Pteromalidae</taxon>
        <taxon>Pteromalinae</taxon>
        <taxon>Trichomalopsis</taxon>
    </lineage>
</organism>
<evidence type="ECO:0000256" key="1">
    <source>
        <dbReference type="SAM" id="SignalP"/>
    </source>
</evidence>
<protein>
    <recommendedName>
        <fullName evidence="4">Secreted protein</fullName>
    </recommendedName>
</protein>
<gene>
    <name evidence="2" type="ORF">TSAR_001207</name>
</gene>
<proteinExistence type="predicted"/>
<keyword evidence="3" id="KW-1185">Reference proteome</keyword>
<sequence>MHQGINNIGLHFMLSLRLGFLTLPVSAGARGGSPVLTEIASLVEISPMRPTRNPGSLTVMPVAGDSTRRLRIAPASGHCDRGFRPPIIALQRAFESRLFSRFSGNQGIETTTTRFREFPPVDRHLGRVASVRRTPPPFWTTEVLISRRSTKESRFEAQKDTRTIE</sequence>
<evidence type="ECO:0008006" key="4">
    <source>
        <dbReference type="Google" id="ProtNLM"/>
    </source>
</evidence>
<feature type="chain" id="PRO_5012646930" description="Secreted protein" evidence="1">
    <location>
        <begin position="29"/>
        <end position="165"/>
    </location>
</feature>
<reference evidence="2 3" key="1">
    <citation type="journal article" date="2017" name="Curr. Biol.">
        <title>The Evolution of Venom by Co-option of Single-Copy Genes.</title>
        <authorList>
            <person name="Martinson E.O."/>
            <person name="Mrinalini"/>
            <person name="Kelkar Y.D."/>
            <person name="Chang C.H."/>
            <person name="Werren J.H."/>
        </authorList>
    </citation>
    <scope>NUCLEOTIDE SEQUENCE [LARGE SCALE GENOMIC DNA]</scope>
    <source>
        <strain evidence="2 3">Alberta</strain>
        <tissue evidence="2">Whole body</tissue>
    </source>
</reference>
<dbReference type="AlphaFoldDB" id="A0A232EMW3"/>
<evidence type="ECO:0000313" key="2">
    <source>
        <dbReference type="EMBL" id="OXU19714.1"/>
    </source>
</evidence>